<name>A0AAV4GUM3_9GAST</name>
<keyword evidence="2" id="KW-0808">Transferase</keyword>
<evidence type="ECO:0000256" key="4">
    <source>
        <dbReference type="SAM" id="Phobius"/>
    </source>
</evidence>
<keyword evidence="4" id="KW-0812">Transmembrane</keyword>
<dbReference type="EMBL" id="BMAT01012290">
    <property type="protein sequence ID" value="GFR89224.1"/>
    <property type="molecule type" value="Genomic_DNA"/>
</dbReference>
<dbReference type="PANTHER" id="PTHR22589:SF112">
    <property type="entry name" value="CHOLINE_CARNITINE ACYLTRANSFERASE DOMAIN-CONTAINING PROTEIN"/>
    <property type="match status" value="1"/>
</dbReference>
<keyword evidence="2" id="KW-0012">Acyltransferase</keyword>
<organism evidence="6 7">
    <name type="scientific">Elysia marginata</name>
    <dbReference type="NCBI Taxonomy" id="1093978"/>
    <lineage>
        <taxon>Eukaryota</taxon>
        <taxon>Metazoa</taxon>
        <taxon>Spiralia</taxon>
        <taxon>Lophotrochozoa</taxon>
        <taxon>Mollusca</taxon>
        <taxon>Gastropoda</taxon>
        <taxon>Heterobranchia</taxon>
        <taxon>Euthyneura</taxon>
        <taxon>Panpulmonata</taxon>
        <taxon>Sacoglossa</taxon>
        <taxon>Placobranchoidea</taxon>
        <taxon>Plakobranchidae</taxon>
        <taxon>Elysia</taxon>
    </lineage>
</organism>
<comment type="caution">
    <text evidence="6">The sequence shown here is derived from an EMBL/GenBank/DDBJ whole genome shotgun (WGS) entry which is preliminary data.</text>
</comment>
<dbReference type="InterPro" id="IPR042572">
    <property type="entry name" value="Carn_acyl_trans_N"/>
</dbReference>
<keyword evidence="7" id="KW-1185">Reference proteome</keyword>
<dbReference type="GO" id="GO:0009437">
    <property type="term" value="P:carnitine metabolic process"/>
    <property type="evidence" value="ECO:0007669"/>
    <property type="project" value="TreeGrafter"/>
</dbReference>
<dbReference type="Gene3D" id="1.10.275.20">
    <property type="entry name" value="Choline/Carnitine o-acyltransferase"/>
    <property type="match status" value="1"/>
</dbReference>
<evidence type="ECO:0000313" key="6">
    <source>
        <dbReference type="EMBL" id="GFR89224.1"/>
    </source>
</evidence>
<evidence type="ECO:0000256" key="2">
    <source>
        <dbReference type="ARBA" id="ARBA00023315"/>
    </source>
</evidence>
<gene>
    <name evidence="6" type="ORF">ElyMa_006119100</name>
</gene>
<dbReference type="GO" id="GO:0004095">
    <property type="term" value="F:carnitine O-palmitoyltransferase activity"/>
    <property type="evidence" value="ECO:0007669"/>
    <property type="project" value="TreeGrafter"/>
</dbReference>
<protein>
    <submittedName>
        <fullName evidence="6">Carnitine O-palmitoyltransferase 1, liver isoform</fullName>
    </submittedName>
</protein>
<dbReference type="InterPro" id="IPR039551">
    <property type="entry name" value="Cho/carn_acyl_trans"/>
</dbReference>
<reference evidence="6 7" key="1">
    <citation type="journal article" date="2021" name="Elife">
        <title>Chloroplast acquisition without the gene transfer in kleptoplastic sea slugs, Plakobranchus ocellatus.</title>
        <authorList>
            <person name="Maeda T."/>
            <person name="Takahashi S."/>
            <person name="Yoshida T."/>
            <person name="Shimamura S."/>
            <person name="Takaki Y."/>
            <person name="Nagai Y."/>
            <person name="Toyoda A."/>
            <person name="Suzuki Y."/>
            <person name="Arimoto A."/>
            <person name="Ishii H."/>
            <person name="Satoh N."/>
            <person name="Nishiyama T."/>
            <person name="Hasebe M."/>
            <person name="Maruyama T."/>
            <person name="Minagawa J."/>
            <person name="Obokata J."/>
            <person name="Shigenobu S."/>
        </authorList>
    </citation>
    <scope>NUCLEOTIDE SEQUENCE [LARGE SCALE GENOMIC DNA]</scope>
</reference>
<feature type="transmembrane region" description="Helical" evidence="4">
    <location>
        <begin position="90"/>
        <end position="108"/>
    </location>
</feature>
<dbReference type="Pfam" id="PF00755">
    <property type="entry name" value="Carn_acyltransf"/>
    <property type="match status" value="1"/>
</dbReference>
<dbReference type="PANTHER" id="PTHR22589">
    <property type="entry name" value="CARNITINE O-ACYLTRANSFERASE"/>
    <property type="match status" value="1"/>
</dbReference>
<dbReference type="SUPFAM" id="SSF52777">
    <property type="entry name" value="CoA-dependent acyltransferases"/>
    <property type="match status" value="1"/>
</dbReference>
<proteinExistence type="predicted"/>
<dbReference type="GO" id="GO:0006631">
    <property type="term" value="P:fatty acid metabolic process"/>
    <property type="evidence" value="ECO:0007669"/>
    <property type="project" value="TreeGrafter"/>
</dbReference>
<feature type="transmembrane region" description="Helical" evidence="4">
    <location>
        <begin position="46"/>
        <end position="70"/>
    </location>
</feature>
<evidence type="ECO:0000256" key="3">
    <source>
        <dbReference type="ARBA" id="ARBA00048999"/>
    </source>
</evidence>
<dbReference type="InterPro" id="IPR000542">
    <property type="entry name" value="Carn_acyl_trans"/>
</dbReference>
<keyword evidence="4" id="KW-1133">Transmembrane helix</keyword>
<feature type="domain" description="Choline/carnitine acyltransferase" evidence="5">
    <location>
        <begin position="161"/>
        <end position="248"/>
    </location>
</feature>
<accession>A0AAV4GUM3</accession>
<evidence type="ECO:0000313" key="7">
    <source>
        <dbReference type="Proteomes" id="UP000762676"/>
    </source>
</evidence>
<dbReference type="Proteomes" id="UP000762676">
    <property type="component" value="Unassembled WGS sequence"/>
</dbReference>
<sequence>MTYTETVPSKGDLSAKVILQHRVWGLYRGYKTAMNKLNGIMWPGSLLHLSLTVGAITAVRISHVSLLQPIKTQLLNLEDYVSASEEKMRATISCSLTGAVVFVALTFWRKLMLRNLLRYRAWMYENPTKPSIATKLWGILLTVLSGWRPSIYSYQGSLPRMPVPPLKETMRQLVASFEPIYADQPEKLEELKKDAQNFETTLGPKLQKMLLLRSWWADNFVSDWWEKYVYLMGRTPLPINSNYYIMDQCYWTPTSIQCAR</sequence>
<comment type="pathway">
    <text evidence="1">Lipid metabolism; fatty acid beta-oxidation.</text>
</comment>
<comment type="catalytic activity">
    <reaction evidence="3">
        <text>4,8-dimethylnonanoyl-CoA + (R)-carnitine = O-4,8-dimethylnonanoyl-(R)-carnitine + CoA</text>
        <dbReference type="Rhea" id="RHEA:44860"/>
        <dbReference type="ChEBI" id="CHEBI:16347"/>
        <dbReference type="ChEBI" id="CHEBI:57287"/>
        <dbReference type="ChEBI" id="CHEBI:77061"/>
        <dbReference type="ChEBI" id="CHEBI:84654"/>
    </reaction>
</comment>
<evidence type="ECO:0000259" key="5">
    <source>
        <dbReference type="Pfam" id="PF00755"/>
    </source>
</evidence>
<keyword evidence="4" id="KW-0472">Membrane</keyword>
<dbReference type="AlphaFoldDB" id="A0AAV4GUM3"/>
<evidence type="ECO:0000256" key="1">
    <source>
        <dbReference type="ARBA" id="ARBA00005005"/>
    </source>
</evidence>
<dbReference type="GO" id="GO:0005739">
    <property type="term" value="C:mitochondrion"/>
    <property type="evidence" value="ECO:0007669"/>
    <property type="project" value="TreeGrafter"/>
</dbReference>